<accession>A0AA88A537</accession>
<sequence>MAMSLGKRKWEKQGLGSVGSSLNASKGWLDCSIGGLAKLVANYCSSFALVVCGVNGLVEYGEWSFS</sequence>
<evidence type="ECO:0000313" key="3">
    <source>
        <dbReference type="Proteomes" id="UP001187192"/>
    </source>
</evidence>
<feature type="region of interest" description="Disordered" evidence="1">
    <location>
        <begin position="1"/>
        <end position="24"/>
    </location>
</feature>
<keyword evidence="3" id="KW-1185">Reference proteome</keyword>
<gene>
    <name evidence="2" type="ORF">TIFTF001_013873</name>
</gene>
<feature type="compositionally biased region" description="Basic residues" evidence="1">
    <location>
        <begin position="1"/>
        <end position="10"/>
    </location>
</feature>
<evidence type="ECO:0000256" key="1">
    <source>
        <dbReference type="SAM" id="MobiDB-lite"/>
    </source>
</evidence>
<proteinExistence type="predicted"/>
<dbReference type="EMBL" id="BTGU01000018">
    <property type="protein sequence ID" value="GMN44677.1"/>
    <property type="molecule type" value="Genomic_DNA"/>
</dbReference>
<protein>
    <submittedName>
        <fullName evidence="2">Uncharacterized protein</fullName>
    </submittedName>
</protein>
<dbReference type="Proteomes" id="UP001187192">
    <property type="component" value="Unassembled WGS sequence"/>
</dbReference>
<organism evidence="2 3">
    <name type="scientific">Ficus carica</name>
    <name type="common">Common fig</name>
    <dbReference type="NCBI Taxonomy" id="3494"/>
    <lineage>
        <taxon>Eukaryota</taxon>
        <taxon>Viridiplantae</taxon>
        <taxon>Streptophyta</taxon>
        <taxon>Embryophyta</taxon>
        <taxon>Tracheophyta</taxon>
        <taxon>Spermatophyta</taxon>
        <taxon>Magnoliopsida</taxon>
        <taxon>eudicotyledons</taxon>
        <taxon>Gunneridae</taxon>
        <taxon>Pentapetalae</taxon>
        <taxon>rosids</taxon>
        <taxon>fabids</taxon>
        <taxon>Rosales</taxon>
        <taxon>Moraceae</taxon>
        <taxon>Ficeae</taxon>
        <taxon>Ficus</taxon>
    </lineage>
</organism>
<dbReference type="AlphaFoldDB" id="A0AA88A537"/>
<reference evidence="2" key="1">
    <citation type="submission" date="2023-07" db="EMBL/GenBank/DDBJ databases">
        <title>draft genome sequence of fig (Ficus carica).</title>
        <authorList>
            <person name="Takahashi T."/>
            <person name="Nishimura K."/>
        </authorList>
    </citation>
    <scope>NUCLEOTIDE SEQUENCE</scope>
</reference>
<name>A0AA88A537_FICCA</name>
<comment type="caution">
    <text evidence="2">The sequence shown here is derived from an EMBL/GenBank/DDBJ whole genome shotgun (WGS) entry which is preliminary data.</text>
</comment>
<evidence type="ECO:0000313" key="2">
    <source>
        <dbReference type="EMBL" id="GMN44677.1"/>
    </source>
</evidence>